<evidence type="ECO:0000313" key="7">
    <source>
        <dbReference type="Proteomes" id="UP000821853"/>
    </source>
</evidence>
<gene>
    <name evidence="6" type="ORF">HPB48_009495</name>
</gene>
<comment type="caution">
    <text evidence="6">The sequence shown here is derived from an EMBL/GenBank/DDBJ whole genome shotgun (WGS) entry which is preliminary data.</text>
</comment>
<dbReference type="OrthoDB" id="7699631at2759"/>
<keyword evidence="3" id="KW-0863">Zinc-finger</keyword>
<dbReference type="AlphaFoldDB" id="A0A9J6GDH8"/>
<dbReference type="InterPro" id="IPR052035">
    <property type="entry name" value="ZnF_BED_domain_contain"/>
</dbReference>
<dbReference type="InterPro" id="IPR012337">
    <property type="entry name" value="RNaseH-like_sf"/>
</dbReference>
<evidence type="ECO:0000256" key="2">
    <source>
        <dbReference type="ARBA" id="ARBA00022723"/>
    </source>
</evidence>
<keyword evidence="5" id="KW-0539">Nucleus</keyword>
<dbReference type="GO" id="GO:0008270">
    <property type="term" value="F:zinc ion binding"/>
    <property type="evidence" value="ECO:0007669"/>
    <property type="project" value="UniProtKB-KW"/>
</dbReference>
<dbReference type="PANTHER" id="PTHR46481">
    <property type="entry name" value="ZINC FINGER BED DOMAIN-CONTAINING PROTEIN 4"/>
    <property type="match status" value="1"/>
</dbReference>
<keyword evidence="4" id="KW-0862">Zinc</keyword>
<dbReference type="Proteomes" id="UP000821853">
    <property type="component" value="Chromosome 4"/>
</dbReference>
<proteinExistence type="predicted"/>
<reference evidence="6 7" key="1">
    <citation type="journal article" date="2020" name="Cell">
        <title>Large-Scale Comparative Analyses of Tick Genomes Elucidate Their Genetic Diversity and Vector Capacities.</title>
        <authorList>
            <consortium name="Tick Genome and Microbiome Consortium (TIGMIC)"/>
            <person name="Jia N."/>
            <person name="Wang J."/>
            <person name="Shi W."/>
            <person name="Du L."/>
            <person name="Sun Y."/>
            <person name="Zhan W."/>
            <person name="Jiang J.F."/>
            <person name="Wang Q."/>
            <person name="Zhang B."/>
            <person name="Ji P."/>
            <person name="Bell-Sakyi L."/>
            <person name="Cui X.M."/>
            <person name="Yuan T.T."/>
            <person name="Jiang B.G."/>
            <person name="Yang W.F."/>
            <person name="Lam T.T."/>
            <person name="Chang Q.C."/>
            <person name="Ding S.J."/>
            <person name="Wang X.J."/>
            <person name="Zhu J.G."/>
            <person name="Ruan X.D."/>
            <person name="Zhao L."/>
            <person name="Wei J.T."/>
            <person name="Ye R.Z."/>
            <person name="Que T.C."/>
            <person name="Du C.H."/>
            <person name="Zhou Y.H."/>
            <person name="Cheng J.X."/>
            <person name="Dai P.F."/>
            <person name="Guo W.B."/>
            <person name="Han X.H."/>
            <person name="Huang E.J."/>
            <person name="Li L.F."/>
            <person name="Wei W."/>
            <person name="Gao Y.C."/>
            <person name="Liu J.Z."/>
            <person name="Shao H.Z."/>
            <person name="Wang X."/>
            <person name="Wang C.C."/>
            <person name="Yang T.C."/>
            <person name="Huo Q.B."/>
            <person name="Li W."/>
            <person name="Chen H.Y."/>
            <person name="Chen S.E."/>
            <person name="Zhou L.G."/>
            <person name="Ni X.B."/>
            <person name="Tian J.H."/>
            <person name="Sheng Y."/>
            <person name="Liu T."/>
            <person name="Pan Y.S."/>
            <person name="Xia L.Y."/>
            <person name="Li J."/>
            <person name="Zhao F."/>
            <person name="Cao W.C."/>
        </authorList>
    </citation>
    <scope>NUCLEOTIDE SEQUENCE [LARGE SCALE GENOMIC DNA]</scope>
    <source>
        <strain evidence="6">HaeL-2018</strain>
    </source>
</reference>
<protein>
    <submittedName>
        <fullName evidence="6">Uncharacterized protein</fullName>
    </submittedName>
</protein>
<evidence type="ECO:0000313" key="6">
    <source>
        <dbReference type="EMBL" id="KAH9373450.1"/>
    </source>
</evidence>
<dbReference type="VEuPathDB" id="VectorBase:HLOH_040210"/>
<name>A0A9J6GDH8_HAELO</name>
<dbReference type="OMA" id="WDIPTRC"/>
<sequence>MIKLIAQFITQGMNPYRIVEEPAYPNATNVAVLGYTVPSCTPFSRATVPELHKARKEEVKSNLANVFEGAVEAILLTTDSWTSRANDSYVWVTRHVMDKKFVHGAKMAESHTAENFRVFIENTLGEWDIPTRCQVPVNVVTYNGSKVESAVARSTW</sequence>
<organism evidence="6 7">
    <name type="scientific">Haemaphysalis longicornis</name>
    <name type="common">Bush tick</name>
    <dbReference type="NCBI Taxonomy" id="44386"/>
    <lineage>
        <taxon>Eukaryota</taxon>
        <taxon>Metazoa</taxon>
        <taxon>Ecdysozoa</taxon>
        <taxon>Arthropoda</taxon>
        <taxon>Chelicerata</taxon>
        <taxon>Arachnida</taxon>
        <taxon>Acari</taxon>
        <taxon>Parasitiformes</taxon>
        <taxon>Ixodida</taxon>
        <taxon>Ixodoidea</taxon>
        <taxon>Ixodidae</taxon>
        <taxon>Haemaphysalinae</taxon>
        <taxon>Haemaphysalis</taxon>
    </lineage>
</organism>
<accession>A0A9J6GDH8</accession>
<dbReference type="EMBL" id="JABSTR010000006">
    <property type="protein sequence ID" value="KAH9373450.1"/>
    <property type="molecule type" value="Genomic_DNA"/>
</dbReference>
<keyword evidence="7" id="KW-1185">Reference proteome</keyword>
<comment type="subcellular location">
    <subcellularLocation>
        <location evidence="1">Nucleus</location>
    </subcellularLocation>
</comment>
<evidence type="ECO:0000256" key="1">
    <source>
        <dbReference type="ARBA" id="ARBA00004123"/>
    </source>
</evidence>
<dbReference type="PANTHER" id="PTHR46481:SF10">
    <property type="entry name" value="ZINC FINGER BED DOMAIN-CONTAINING PROTEIN 39"/>
    <property type="match status" value="1"/>
</dbReference>
<evidence type="ECO:0000256" key="4">
    <source>
        <dbReference type="ARBA" id="ARBA00022833"/>
    </source>
</evidence>
<evidence type="ECO:0000256" key="5">
    <source>
        <dbReference type="ARBA" id="ARBA00023242"/>
    </source>
</evidence>
<keyword evidence="2" id="KW-0479">Metal-binding</keyword>
<dbReference type="SUPFAM" id="SSF53098">
    <property type="entry name" value="Ribonuclease H-like"/>
    <property type="match status" value="1"/>
</dbReference>
<evidence type="ECO:0000256" key="3">
    <source>
        <dbReference type="ARBA" id="ARBA00022771"/>
    </source>
</evidence>
<dbReference type="GO" id="GO:0005634">
    <property type="term" value="C:nucleus"/>
    <property type="evidence" value="ECO:0007669"/>
    <property type="project" value="UniProtKB-SubCell"/>
</dbReference>